<protein>
    <submittedName>
        <fullName evidence="2">Glycine reductase</fullName>
    </submittedName>
</protein>
<accession>A0A931F8N1</accession>
<name>A0A931F8N1_9FIRM</name>
<evidence type="ECO:0000256" key="1">
    <source>
        <dbReference type="PIRSR" id="PIRSR036593-50"/>
    </source>
</evidence>
<dbReference type="NCBIfam" id="NF040747">
    <property type="entry name" value="reduct_C_alpha"/>
    <property type="match status" value="1"/>
</dbReference>
<dbReference type="GO" id="GO:0016747">
    <property type="term" value="F:acyltransferase activity, transferring groups other than amino-acyl groups"/>
    <property type="evidence" value="ECO:0007669"/>
    <property type="project" value="InterPro"/>
</dbReference>
<comment type="caution">
    <text evidence="2">The sequence shown here is derived from an EMBL/GenBank/DDBJ whole genome shotgun (WGS) entry which is preliminary data.</text>
</comment>
<dbReference type="InterPro" id="IPR012116">
    <property type="entry name" value="Gly_reductase_pC_asu"/>
</dbReference>
<dbReference type="GO" id="GO:0006633">
    <property type="term" value="P:fatty acid biosynthetic process"/>
    <property type="evidence" value="ECO:0007669"/>
    <property type="project" value="InterPro"/>
</dbReference>
<dbReference type="InterPro" id="IPR003664">
    <property type="entry name" value="FA_synthesis"/>
</dbReference>
<proteinExistence type="predicted"/>
<dbReference type="Pfam" id="PF02504">
    <property type="entry name" value="FA_synthesis"/>
    <property type="match status" value="1"/>
</dbReference>
<dbReference type="SUPFAM" id="SSF53659">
    <property type="entry name" value="Isocitrate/Isopropylmalate dehydrogenase-like"/>
    <property type="match status" value="1"/>
</dbReference>
<sequence length="382" mass="40514">MEAKREVAAVFNEIADAIESGQFGSKQKIALTTPGSEHGSKELLNGVRKLIRKRSDIEPVIIGEEGIENFEHHYADCLDDAHQIMEELFNKGEIDGAVTLHYNFPMGVATVGRVISPASGDEMIIATTTGTSATDRVEAMVRNAIAGIASAKAIGIDNPEVGVLNVEGARKVEQALNKLKDNGYEFEFATSARSDGGSVMRGNDLLLGSTDVMVCDTLTGNILMKLFSASQSGGNIEVSGYGYGPGLGPDQDNIIGIVSRASGAPVVAGAMEYMADGARNDLTAIYNRELKSAEKAGLKDIIEELKPKAKESTEAVKAPDKKQTGAEIAGIDVLDIETAKETLWAEDIYAETGMGCTGPVIMINEADKAEAREILKKAGFIG</sequence>
<dbReference type="AlphaFoldDB" id="A0A931F8N1"/>
<dbReference type="RefSeq" id="WP_270454981.1">
    <property type="nucleotide sequence ID" value="NZ_JADPIE010000008.1"/>
</dbReference>
<dbReference type="Proteomes" id="UP000621436">
    <property type="component" value="Unassembled WGS sequence"/>
</dbReference>
<feature type="active site" evidence="1">
    <location>
        <position position="356"/>
    </location>
</feature>
<dbReference type="PIRSF" id="PIRSF036593">
    <property type="entry name" value="GrdD"/>
    <property type="match status" value="1"/>
</dbReference>
<keyword evidence="3" id="KW-1185">Reference proteome</keyword>
<evidence type="ECO:0000313" key="3">
    <source>
        <dbReference type="Proteomes" id="UP000621436"/>
    </source>
</evidence>
<gene>
    <name evidence="2" type="ORF">I0Q91_12570</name>
</gene>
<dbReference type="EMBL" id="JADPIE010000008">
    <property type="protein sequence ID" value="MBF8437921.1"/>
    <property type="molecule type" value="Genomic_DNA"/>
</dbReference>
<evidence type="ECO:0000313" key="2">
    <source>
        <dbReference type="EMBL" id="MBF8437921.1"/>
    </source>
</evidence>
<reference evidence="2" key="1">
    <citation type="submission" date="2020-11" db="EMBL/GenBank/DDBJ databases">
        <title>Halonatronomonas betainensis gen. nov., sp. nov. a novel haloalkaliphilic representative of the family Halanaerobiacae capable of betaine degradation.</title>
        <authorList>
            <person name="Boltyanskaya Y."/>
            <person name="Kevbrin V."/>
            <person name="Detkova E."/>
            <person name="Grouzdev D.S."/>
            <person name="Koziaeva V."/>
            <person name="Zhilina T."/>
        </authorList>
    </citation>
    <scope>NUCLEOTIDE SEQUENCE</scope>
    <source>
        <strain evidence="2">Z-7014</strain>
    </source>
</reference>
<organism evidence="2 3">
    <name type="scientific">Halonatronomonas betaini</name>
    <dbReference type="NCBI Taxonomy" id="2778430"/>
    <lineage>
        <taxon>Bacteria</taxon>
        <taxon>Bacillati</taxon>
        <taxon>Bacillota</taxon>
        <taxon>Clostridia</taxon>
        <taxon>Halanaerobiales</taxon>
        <taxon>Halarsenatibacteraceae</taxon>
        <taxon>Halonatronomonas</taxon>
    </lineage>
</organism>
<dbReference type="Gene3D" id="3.40.718.10">
    <property type="entry name" value="Isopropylmalate Dehydrogenase"/>
    <property type="match status" value="1"/>
</dbReference>